<proteinExistence type="predicted"/>
<feature type="region of interest" description="Disordered" evidence="1">
    <location>
        <begin position="1"/>
        <end position="57"/>
    </location>
</feature>
<name>A0A067QF04_9AGAM</name>
<organism evidence="2 3">
    <name type="scientific">Jaapia argillacea MUCL 33604</name>
    <dbReference type="NCBI Taxonomy" id="933084"/>
    <lineage>
        <taxon>Eukaryota</taxon>
        <taxon>Fungi</taxon>
        <taxon>Dikarya</taxon>
        <taxon>Basidiomycota</taxon>
        <taxon>Agaricomycotina</taxon>
        <taxon>Agaricomycetes</taxon>
        <taxon>Agaricomycetidae</taxon>
        <taxon>Jaapiales</taxon>
        <taxon>Jaapiaceae</taxon>
        <taxon>Jaapia</taxon>
    </lineage>
</organism>
<sequence length="193" mass="21846">MSNGDAELHQTNLKRSASVQWLPTKRAKSYPQEPKHFKPSPDPGRLHTDPPLNKPPTRGVYCVGLPLASRDSPTYETELWGLITEATNELARQNKRLVRTPQVLSDGIIFDWCDSVAPTCITRSLTFGASGCSISPSLRRSVPLLVLLALWVFKAESQLEPIRRRRPLLWSKKRTDSSWLFLEGRVTTLRMQL</sequence>
<dbReference type="EMBL" id="KL197709">
    <property type="protein sequence ID" value="KDQ64755.1"/>
    <property type="molecule type" value="Genomic_DNA"/>
</dbReference>
<dbReference type="InParanoid" id="A0A067QF04"/>
<dbReference type="AlphaFoldDB" id="A0A067QF04"/>
<evidence type="ECO:0000313" key="3">
    <source>
        <dbReference type="Proteomes" id="UP000027265"/>
    </source>
</evidence>
<keyword evidence="3" id="KW-1185">Reference proteome</keyword>
<accession>A0A067QF04</accession>
<dbReference type="HOGENOM" id="CLU_1408956_0_0_1"/>
<feature type="compositionally biased region" description="Polar residues" evidence="1">
    <location>
        <begin position="1"/>
        <end position="21"/>
    </location>
</feature>
<evidence type="ECO:0000313" key="2">
    <source>
        <dbReference type="EMBL" id="KDQ64755.1"/>
    </source>
</evidence>
<protein>
    <submittedName>
        <fullName evidence="2">Uncharacterized protein</fullName>
    </submittedName>
</protein>
<reference evidence="3" key="1">
    <citation type="journal article" date="2014" name="Proc. Natl. Acad. Sci. U.S.A.">
        <title>Extensive sampling of basidiomycete genomes demonstrates inadequacy of the white-rot/brown-rot paradigm for wood decay fungi.</title>
        <authorList>
            <person name="Riley R."/>
            <person name="Salamov A.A."/>
            <person name="Brown D.W."/>
            <person name="Nagy L.G."/>
            <person name="Floudas D."/>
            <person name="Held B.W."/>
            <person name="Levasseur A."/>
            <person name="Lombard V."/>
            <person name="Morin E."/>
            <person name="Otillar R."/>
            <person name="Lindquist E.A."/>
            <person name="Sun H."/>
            <person name="LaButti K.M."/>
            <person name="Schmutz J."/>
            <person name="Jabbour D."/>
            <person name="Luo H."/>
            <person name="Baker S.E."/>
            <person name="Pisabarro A.G."/>
            <person name="Walton J.D."/>
            <person name="Blanchette R.A."/>
            <person name="Henrissat B."/>
            <person name="Martin F."/>
            <person name="Cullen D."/>
            <person name="Hibbett D.S."/>
            <person name="Grigoriev I.V."/>
        </authorList>
    </citation>
    <scope>NUCLEOTIDE SEQUENCE [LARGE SCALE GENOMIC DNA]</scope>
    <source>
        <strain evidence="3">MUCL 33604</strain>
    </source>
</reference>
<dbReference type="Proteomes" id="UP000027265">
    <property type="component" value="Unassembled WGS sequence"/>
</dbReference>
<dbReference type="OrthoDB" id="2757829at2759"/>
<evidence type="ECO:0000256" key="1">
    <source>
        <dbReference type="SAM" id="MobiDB-lite"/>
    </source>
</evidence>
<gene>
    <name evidence="2" type="ORF">JAAARDRAFT_237329</name>
</gene>